<dbReference type="InterPro" id="IPR037171">
    <property type="entry name" value="NagB/RpiA_transferase-like"/>
</dbReference>
<accession>A0AAV7X9H4</accession>
<keyword evidence="3 6" id="KW-0067">ATP-binding</keyword>
<name>A0AAV7X9H4_9NEOP</name>
<keyword evidence="2 6" id="KW-0547">Nucleotide-binding</keyword>
<keyword evidence="7" id="KW-0460">Magnesium</keyword>
<sequence length="172" mass="18359">MPQLLAHPAYARSRSVAVYLSTAAEVDTKAVLADLEASGRACFVPRYAWGKAARERAARGLPGMEMVQLRGLDDLAALPTTPWNIPQPALDDPRPRPGEQGLPALDLVLLPGVAFTRAGDRLGHGMGFYDKFLAGLPEPKPATIALAFLEQVEDSLPTSSHDVAVDHVIVGD</sequence>
<comment type="cofactor">
    <cofactor evidence="7">
        <name>Mg(2+)</name>
        <dbReference type="ChEBI" id="CHEBI:18420"/>
    </cofactor>
</comment>
<protein>
    <recommendedName>
        <fullName evidence="5 7">5-formyltetrahydrofolate cyclo-ligase</fullName>
        <ecNumber evidence="5 7">6.3.3.2</ecNumber>
    </recommendedName>
</protein>
<evidence type="ECO:0000313" key="9">
    <source>
        <dbReference type="Proteomes" id="UP001075354"/>
    </source>
</evidence>
<keyword evidence="9" id="KW-1185">Reference proteome</keyword>
<feature type="binding site" evidence="6">
    <location>
        <position position="20"/>
    </location>
    <ligand>
        <name>substrate</name>
    </ligand>
</feature>
<feature type="binding site" evidence="6">
    <location>
        <position position="25"/>
    </location>
    <ligand>
        <name>substrate</name>
    </ligand>
</feature>
<dbReference type="PIRSF" id="PIRSF006806">
    <property type="entry name" value="FTHF_cligase"/>
    <property type="match status" value="1"/>
</dbReference>
<dbReference type="PANTHER" id="PTHR23407:SF1">
    <property type="entry name" value="5-FORMYLTETRAHYDROFOLATE CYCLO-LIGASE"/>
    <property type="match status" value="1"/>
</dbReference>
<dbReference type="GO" id="GO:0009396">
    <property type="term" value="P:folic acid-containing compound biosynthetic process"/>
    <property type="evidence" value="ECO:0007669"/>
    <property type="project" value="TreeGrafter"/>
</dbReference>
<comment type="catalytic activity">
    <reaction evidence="4 7">
        <text>(6S)-5-formyl-5,6,7,8-tetrahydrofolate + ATP = (6R)-5,10-methenyltetrahydrofolate + ADP + phosphate</text>
        <dbReference type="Rhea" id="RHEA:10488"/>
        <dbReference type="ChEBI" id="CHEBI:30616"/>
        <dbReference type="ChEBI" id="CHEBI:43474"/>
        <dbReference type="ChEBI" id="CHEBI:57455"/>
        <dbReference type="ChEBI" id="CHEBI:57457"/>
        <dbReference type="ChEBI" id="CHEBI:456216"/>
        <dbReference type="EC" id="6.3.3.2"/>
    </reaction>
</comment>
<dbReference type="SUPFAM" id="SSF100950">
    <property type="entry name" value="NagB/RpiA/CoA transferase-like"/>
    <property type="match status" value="1"/>
</dbReference>
<comment type="similarity">
    <text evidence="1 7">Belongs to the 5-formyltetrahydrofolate cyclo-ligase family.</text>
</comment>
<dbReference type="GO" id="GO:0046872">
    <property type="term" value="F:metal ion binding"/>
    <property type="evidence" value="ECO:0007669"/>
    <property type="project" value="UniProtKB-KW"/>
</dbReference>
<feature type="binding site" evidence="6">
    <location>
        <begin position="121"/>
        <end position="129"/>
    </location>
    <ligand>
        <name>ATP</name>
        <dbReference type="ChEBI" id="CHEBI:30616"/>
    </ligand>
</feature>
<dbReference type="GO" id="GO:0005524">
    <property type="term" value="F:ATP binding"/>
    <property type="evidence" value="ECO:0007669"/>
    <property type="project" value="UniProtKB-KW"/>
</dbReference>
<dbReference type="InterPro" id="IPR024185">
    <property type="entry name" value="FTHF_cligase-like_sf"/>
</dbReference>
<proteinExistence type="inferred from homology"/>
<dbReference type="EMBL" id="JAPTSV010000013">
    <property type="protein sequence ID" value="KAJ1521342.1"/>
    <property type="molecule type" value="Genomic_DNA"/>
</dbReference>
<dbReference type="AlphaFoldDB" id="A0AAV7X9H4"/>
<evidence type="ECO:0000256" key="1">
    <source>
        <dbReference type="ARBA" id="ARBA00010638"/>
    </source>
</evidence>
<evidence type="ECO:0000256" key="2">
    <source>
        <dbReference type="ARBA" id="ARBA00022741"/>
    </source>
</evidence>
<reference evidence="8" key="1">
    <citation type="submission" date="2022-12" db="EMBL/GenBank/DDBJ databases">
        <title>Chromosome-level genome assembly of the bean flower thrips Megalurothrips usitatus.</title>
        <authorList>
            <person name="Ma L."/>
            <person name="Liu Q."/>
            <person name="Li H."/>
            <person name="Cai W."/>
        </authorList>
    </citation>
    <scope>NUCLEOTIDE SEQUENCE</scope>
    <source>
        <strain evidence="8">Cailab_2022a</strain>
    </source>
</reference>
<gene>
    <name evidence="8" type="ORF">ONE63_003018</name>
</gene>
<evidence type="ECO:0000256" key="3">
    <source>
        <dbReference type="ARBA" id="ARBA00022840"/>
    </source>
</evidence>
<evidence type="ECO:0000256" key="5">
    <source>
        <dbReference type="ARBA" id="ARBA00038966"/>
    </source>
</evidence>
<dbReference type="GO" id="GO:0005739">
    <property type="term" value="C:mitochondrion"/>
    <property type="evidence" value="ECO:0007669"/>
    <property type="project" value="TreeGrafter"/>
</dbReference>
<dbReference type="InterPro" id="IPR002698">
    <property type="entry name" value="FTHF_cligase"/>
</dbReference>
<dbReference type="Gene3D" id="3.40.50.10420">
    <property type="entry name" value="NagB/RpiA/CoA transferase-like"/>
    <property type="match status" value="1"/>
</dbReference>
<evidence type="ECO:0000313" key="8">
    <source>
        <dbReference type="EMBL" id="KAJ1521342.1"/>
    </source>
</evidence>
<organism evidence="8 9">
    <name type="scientific">Megalurothrips usitatus</name>
    <name type="common">bean blossom thrips</name>
    <dbReference type="NCBI Taxonomy" id="439358"/>
    <lineage>
        <taxon>Eukaryota</taxon>
        <taxon>Metazoa</taxon>
        <taxon>Ecdysozoa</taxon>
        <taxon>Arthropoda</taxon>
        <taxon>Hexapoda</taxon>
        <taxon>Insecta</taxon>
        <taxon>Pterygota</taxon>
        <taxon>Neoptera</taxon>
        <taxon>Paraneoptera</taxon>
        <taxon>Thysanoptera</taxon>
        <taxon>Terebrantia</taxon>
        <taxon>Thripoidea</taxon>
        <taxon>Thripidae</taxon>
        <taxon>Megalurothrips</taxon>
    </lineage>
</organism>
<evidence type="ECO:0000256" key="7">
    <source>
        <dbReference type="RuleBase" id="RU361279"/>
    </source>
</evidence>
<dbReference type="EC" id="6.3.3.2" evidence="5 7"/>
<evidence type="ECO:0000256" key="6">
    <source>
        <dbReference type="PIRSR" id="PIRSR006806-1"/>
    </source>
</evidence>
<dbReference type="Pfam" id="PF01812">
    <property type="entry name" value="5-FTHF_cyc-lig"/>
    <property type="match status" value="1"/>
</dbReference>
<dbReference type="Proteomes" id="UP001075354">
    <property type="component" value="Chromosome 13"/>
</dbReference>
<evidence type="ECO:0000256" key="4">
    <source>
        <dbReference type="ARBA" id="ARBA00036539"/>
    </source>
</evidence>
<keyword evidence="7" id="KW-0479">Metal-binding</keyword>
<dbReference type="GO" id="GO:0030272">
    <property type="term" value="F:5-formyltetrahydrofolate cyclo-ligase activity"/>
    <property type="evidence" value="ECO:0007669"/>
    <property type="project" value="UniProtKB-EC"/>
</dbReference>
<dbReference type="GO" id="GO:0035999">
    <property type="term" value="P:tetrahydrofolate interconversion"/>
    <property type="evidence" value="ECO:0007669"/>
    <property type="project" value="TreeGrafter"/>
</dbReference>
<dbReference type="NCBIfam" id="TIGR02727">
    <property type="entry name" value="MTHFS_bact"/>
    <property type="match status" value="1"/>
</dbReference>
<comment type="caution">
    <text evidence="8">The sequence shown here is derived from an EMBL/GenBank/DDBJ whole genome shotgun (WGS) entry which is preliminary data.</text>
</comment>
<dbReference type="PANTHER" id="PTHR23407">
    <property type="entry name" value="ATPASE INHIBITOR/5-FORMYLTETRAHYDROFOLATE CYCLO-LIGASE"/>
    <property type="match status" value="1"/>
</dbReference>